<dbReference type="SUPFAM" id="SSF57959">
    <property type="entry name" value="Leucine zipper domain"/>
    <property type="match status" value="1"/>
</dbReference>
<dbReference type="Proteomes" id="UP000695022">
    <property type="component" value="Unplaced"/>
</dbReference>
<name>A0ABM1ENU6_PRICU</name>
<feature type="domain" description="BZIP" evidence="2">
    <location>
        <begin position="186"/>
        <end position="244"/>
    </location>
</feature>
<sequence>MYQQDSVFSDEFEVGKLGEVTDYSPVSMSESSPLGCGDMMEGYIYNALALPGFEELVDNMHFELVADKMTLLPSSGVLHPNPTDSEYAGPACNVTLANVGSCSSSSVAQQMPAESTMLASPRTTSPLPEVCITAAKQTGKRAGRKTPKLPCSSDVYGARTRDSFSPTLSPAHSTSSEDDKAEAIVEKNQRNAQQARINREKKKAHINKLESDKEKLAKENAELRTELEIERNESSTLREELAYLRNVIANESTLSTLLKNIDASSVSLTTSFNRKRAHHGDAREPTKHTKGAALGGGVCLHVENKNVSLEFCPRCSRMAHGEQCVFDE</sequence>
<proteinExistence type="predicted"/>
<gene>
    <name evidence="4" type="primary">LOC106814106</name>
</gene>
<dbReference type="RefSeq" id="XP_014673867.1">
    <property type="nucleotide sequence ID" value="XM_014818381.1"/>
</dbReference>
<keyword evidence="1" id="KW-0175">Coiled coil</keyword>
<dbReference type="Gene3D" id="1.20.5.170">
    <property type="match status" value="1"/>
</dbReference>
<feature type="coiled-coil region" evidence="1">
    <location>
        <begin position="192"/>
        <end position="240"/>
    </location>
</feature>
<keyword evidence="3" id="KW-1185">Reference proteome</keyword>
<reference evidence="4" key="1">
    <citation type="submission" date="2025-08" db="UniProtKB">
        <authorList>
            <consortium name="RefSeq"/>
        </authorList>
    </citation>
    <scope>IDENTIFICATION</scope>
</reference>
<accession>A0ABM1ENU6</accession>
<evidence type="ECO:0000256" key="1">
    <source>
        <dbReference type="SAM" id="Coils"/>
    </source>
</evidence>
<evidence type="ECO:0000313" key="3">
    <source>
        <dbReference type="Proteomes" id="UP000695022"/>
    </source>
</evidence>
<dbReference type="InterPro" id="IPR046347">
    <property type="entry name" value="bZIP_sf"/>
</dbReference>
<evidence type="ECO:0000259" key="2">
    <source>
        <dbReference type="PROSITE" id="PS50217"/>
    </source>
</evidence>
<dbReference type="PROSITE" id="PS50217">
    <property type="entry name" value="BZIP"/>
    <property type="match status" value="1"/>
</dbReference>
<organism evidence="3 4">
    <name type="scientific">Priapulus caudatus</name>
    <name type="common">Priapulid worm</name>
    <dbReference type="NCBI Taxonomy" id="37621"/>
    <lineage>
        <taxon>Eukaryota</taxon>
        <taxon>Metazoa</taxon>
        <taxon>Ecdysozoa</taxon>
        <taxon>Scalidophora</taxon>
        <taxon>Priapulida</taxon>
        <taxon>Priapulimorpha</taxon>
        <taxon>Priapulimorphida</taxon>
        <taxon>Priapulidae</taxon>
        <taxon>Priapulus</taxon>
    </lineage>
</organism>
<protein>
    <submittedName>
        <fullName evidence="4">CREB/ATF bZIP transcription factor-like isoform X1</fullName>
    </submittedName>
</protein>
<dbReference type="InterPro" id="IPR004827">
    <property type="entry name" value="bZIP"/>
</dbReference>
<evidence type="ECO:0000313" key="4">
    <source>
        <dbReference type="RefSeq" id="XP_014673867.1"/>
    </source>
</evidence>
<dbReference type="GeneID" id="106814106"/>